<feature type="active site" evidence="9">
    <location>
        <position position="124"/>
    </location>
</feature>
<dbReference type="AlphaFoldDB" id="A0A4P7UPL3"/>
<dbReference type="FunFam" id="1.10.1520.10:FF:000001">
    <property type="entry name" value="Ribonuclease 3"/>
    <property type="match status" value="1"/>
</dbReference>
<dbReference type="PROSITE" id="PS50142">
    <property type="entry name" value="RNASE_3_2"/>
    <property type="match status" value="1"/>
</dbReference>
<dbReference type="Pfam" id="PF14622">
    <property type="entry name" value="Ribonucleas_3_3"/>
    <property type="match status" value="1"/>
</dbReference>
<dbReference type="PANTHER" id="PTHR11207:SF0">
    <property type="entry name" value="RIBONUCLEASE 3"/>
    <property type="match status" value="1"/>
</dbReference>
<dbReference type="GO" id="GO:0004525">
    <property type="term" value="F:ribonuclease III activity"/>
    <property type="evidence" value="ECO:0007669"/>
    <property type="project" value="UniProtKB-UniRule"/>
</dbReference>
<name>A0A4P7UPL3_DESDE</name>
<dbReference type="SMART" id="SM00358">
    <property type="entry name" value="DSRM"/>
    <property type="match status" value="1"/>
</dbReference>
<evidence type="ECO:0000256" key="9">
    <source>
        <dbReference type="HAMAP-Rule" id="MF_00104"/>
    </source>
</evidence>
<feature type="active site" evidence="9">
    <location>
        <position position="52"/>
    </location>
</feature>
<evidence type="ECO:0000256" key="3">
    <source>
        <dbReference type="ARBA" id="ARBA00022552"/>
    </source>
</evidence>
<dbReference type="PROSITE" id="PS50137">
    <property type="entry name" value="DS_RBD"/>
    <property type="match status" value="1"/>
</dbReference>
<dbReference type="PROSITE" id="PS00517">
    <property type="entry name" value="RNASE_3_1"/>
    <property type="match status" value="1"/>
</dbReference>
<keyword evidence="9" id="KW-0479">Metal-binding</keyword>
<dbReference type="GO" id="GO:0003725">
    <property type="term" value="F:double-stranded RNA binding"/>
    <property type="evidence" value="ECO:0007669"/>
    <property type="project" value="TreeGrafter"/>
</dbReference>
<comment type="function">
    <text evidence="9">Digests double-stranded RNA. Involved in the processing of primary rRNA transcript to yield the immediate precursors to the large and small rRNAs (23S and 16S). Processes some mRNAs, and tRNAs when they are encoded in the rRNA operon. Processes pre-crRNA and tracrRNA of type II CRISPR loci if present in the organism.</text>
</comment>
<evidence type="ECO:0000313" key="13">
    <source>
        <dbReference type="Proteomes" id="UP000297065"/>
    </source>
</evidence>
<sequence length="238" mass="26135">MPPKTAAKLLEPVLGYTFIRPELLDLALTHSSWANECGMGQNHNERLEFLGDAVLELCVSAQLYRRFPDAREGELTKMRAHLVSTVSLAERARKIGLDTLLKLGRGEESQGGRTRDGVLSDAFEAMLAAVYEDGGFDAAREAVARLFADRWPTAASKTMPKDYKTRLQETSQQQFGEAPLYTRLGSNGPEHAKVFEIGVKLPDGREFVATGSSCKKAEQNAAQQALDMLETAKSTKNS</sequence>
<keyword evidence="7 9" id="KW-0378">Hydrolase</keyword>
<keyword evidence="9" id="KW-0460">Magnesium</keyword>
<keyword evidence="3 9" id="KW-0698">rRNA processing</keyword>
<keyword evidence="5 9" id="KW-0540">Nuclease</keyword>
<keyword evidence="4 9" id="KW-0507">mRNA processing</keyword>
<dbReference type="GO" id="GO:0019843">
    <property type="term" value="F:rRNA binding"/>
    <property type="evidence" value="ECO:0007669"/>
    <property type="project" value="UniProtKB-KW"/>
</dbReference>
<dbReference type="InterPro" id="IPR014720">
    <property type="entry name" value="dsRBD_dom"/>
</dbReference>
<dbReference type="SMART" id="SM00535">
    <property type="entry name" value="RIBOc"/>
    <property type="match status" value="1"/>
</dbReference>
<dbReference type="EC" id="3.1.26.3" evidence="9"/>
<feature type="binding site" evidence="9">
    <location>
        <position position="48"/>
    </location>
    <ligand>
        <name>Mg(2+)</name>
        <dbReference type="ChEBI" id="CHEBI:18420"/>
    </ligand>
</feature>
<evidence type="ECO:0000259" key="10">
    <source>
        <dbReference type="PROSITE" id="PS50137"/>
    </source>
</evidence>
<gene>
    <name evidence="9 12" type="primary">rnc</name>
    <name evidence="12" type="ORF">DDIC_06195</name>
</gene>
<dbReference type="OrthoDB" id="9805026at2"/>
<dbReference type="SUPFAM" id="SSF54768">
    <property type="entry name" value="dsRNA-binding domain-like"/>
    <property type="match status" value="1"/>
</dbReference>
<reference evidence="12 13" key="1">
    <citation type="submission" date="2019-02" db="EMBL/GenBank/DDBJ databases">
        <title>Complete Genome Sequence of Desulfovibrio desulfuricans IC1, a Sulfonate Utilizing Anaerobe.</title>
        <authorList>
            <person name="Day L.A."/>
            <person name="De Leon K.B."/>
            <person name="Wall J.D."/>
        </authorList>
    </citation>
    <scope>NUCLEOTIDE SEQUENCE [LARGE SCALE GENOMIC DNA]</scope>
    <source>
        <strain evidence="12 13">IC1</strain>
    </source>
</reference>
<keyword evidence="9" id="KW-0699">rRNA-binding</keyword>
<feature type="domain" description="RNase III" evidence="11">
    <location>
        <begin position="7"/>
        <end position="135"/>
    </location>
</feature>
<protein>
    <recommendedName>
        <fullName evidence="9">Ribonuclease 3</fullName>
        <ecNumber evidence="9">3.1.26.3</ecNumber>
    </recommendedName>
    <alternativeName>
        <fullName evidence="9">Ribonuclease III</fullName>
        <shortName evidence="9">RNase III</shortName>
    </alternativeName>
</protein>
<dbReference type="Proteomes" id="UP000297065">
    <property type="component" value="Chromosome"/>
</dbReference>
<evidence type="ECO:0000256" key="8">
    <source>
        <dbReference type="ARBA" id="ARBA00022884"/>
    </source>
</evidence>
<evidence type="ECO:0000256" key="7">
    <source>
        <dbReference type="ARBA" id="ARBA00022801"/>
    </source>
</evidence>
<dbReference type="Gene3D" id="1.10.1520.10">
    <property type="entry name" value="Ribonuclease III domain"/>
    <property type="match status" value="1"/>
</dbReference>
<dbReference type="CDD" id="cd10845">
    <property type="entry name" value="DSRM_RNAse_III_family"/>
    <property type="match status" value="1"/>
</dbReference>
<keyword evidence="6 9" id="KW-0255">Endonuclease</keyword>
<evidence type="ECO:0000259" key="11">
    <source>
        <dbReference type="PROSITE" id="PS50142"/>
    </source>
</evidence>
<dbReference type="GO" id="GO:0006397">
    <property type="term" value="P:mRNA processing"/>
    <property type="evidence" value="ECO:0007669"/>
    <property type="project" value="UniProtKB-UniRule"/>
</dbReference>
<evidence type="ECO:0000256" key="4">
    <source>
        <dbReference type="ARBA" id="ARBA00022664"/>
    </source>
</evidence>
<evidence type="ECO:0000256" key="5">
    <source>
        <dbReference type="ARBA" id="ARBA00022722"/>
    </source>
</evidence>
<dbReference type="Pfam" id="PF00035">
    <property type="entry name" value="dsrm"/>
    <property type="match status" value="1"/>
</dbReference>
<dbReference type="HAMAP" id="MF_00104">
    <property type="entry name" value="RNase_III"/>
    <property type="match status" value="1"/>
</dbReference>
<keyword evidence="9" id="KW-0819">tRNA processing</keyword>
<dbReference type="GO" id="GO:0010468">
    <property type="term" value="P:regulation of gene expression"/>
    <property type="evidence" value="ECO:0007669"/>
    <property type="project" value="TreeGrafter"/>
</dbReference>
<keyword evidence="9" id="KW-0963">Cytoplasm</keyword>
<comment type="catalytic activity">
    <reaction evidence="1 9">
        <text>Endonucleolytic cleavage to 5'-phosphomonoester.</text>
        <dbReference type="EC" id="3.1.26.3"/>
    </reaction>
</comment>
<feature type="binding site" evidence="9">
    <location>
        <position position="124"/>
    </location>
    <ligand>
        <name>Mg(2+)</name>
        <dbReference type="ChEBI" id="CHEBI:18420"/>
    </ligand>
</feature>
<keyword evidence="8 9" id="KW-0694">RNA-binding</keyword>
<feature type="domain" description="DRBM" evidence="10">
    <location>
        <begin position="162"/>
        <end position="231"/>
    </location>
</feature>
<dbReference type="CDD" id="cd00593">
    <property type="entry name" value="RIBOc"/>
    <property type="match status" value="1"/>
</dbReference>
<dbReference type="InterPro" id="IPR036389">
    <property type="entry name" value="RNase_III_sf"/>
</dbReference>
<feature type="binding site" evidence="9">
    <location>
        <position position="121"/>
    </location>
    <ligand>
        <name>Mg(2+)</name>
        <dbReference type="ChEBI" id="CHEBI:18420"/>
    </ligand>
</feature>
<dbReference type="InterPro" id="IPR011907">
    <property type="entry name" value="RNase_III"/>
</dbReference>
<comment type="cofactor">
    <cofactor evidence="9">
        <name>Mg(2+)</name>
        <dbReference type="ChEBI" id="CHEBI:18420"/>
    </cofactor>
</comment>
<evidence type="ECO:0000256" key="2">
    <source>
        <dbReference type="ARBA" id="ARBA00010183"/>
    </source>
</evidence>
<dbReference type="GO" id="GO:0008033">
    <property type="term" value="P:tRNA processing"/>
    <property type="evidence" value="ECO:0007669"/>
    <property type="project" value="UniProtKB-KW"/>
</dbReference>
<comment type="similarity">
    <text evidence="2">Belongs to the ribonuclease III family.</text>
</comment>
<evidence type="ECO:0000256" key="6">
    <source>
        <dbReference type="ARBA" id="ARBA00022759"/>
    </source>
</evidence>
<dbReference type="InterPro" id="IPR000999">
    <property type="entry name" value="RNase_III_dom"/>
</dbReference>
<dbReference type="GO" id="GO:0006364">
    <property type="term" value="P:rRNA processing"/>
    <property type="evidence" value="ECO:0007669"/>
    <property type="project" value="UniProtKB-UniRule"/>
</dbReference>
<comment type="subunit">
    <text evidence="9">Homodimer.</text>
</comment>
<dbReference type="PANTHER" id="PTHR11207">
    <property type="entry name" value="RIBONUCLEASE III"/>
    <property type="match status" value="1"/>
</dbReference>
<dbReference type="EMBL" id="CP036295">
    <property type="protein sequence ID" value="QCC85472.1"/>
    <property type="molecule type" value="Genomic_DNA"/>
</dbReference>
<evidence type="ECO:0000256" key="1">
    <source>
        <dbReference type="ARBA" id="ARBA00000109"/>
    </source>
</evidence>
<dbReference type="SUPFAM" id="SSF69065">
    <property type="entry name" value="RNase III domain-like"/>
    <property type="match status" value="1"/>
</dbReference>
<comment type="subcellular location">
    <subcellularLocation>
        <location evidence="9">Cytoplasm</location>
    </subcellularLocation>
</comment>
<dbReference type="GO" id="GO:0046872">
    <property type="term" value="F:metal ion binding"/>
    <property type="evidence" value="ECO:0007669"/>
    <property type="project" value="UniProtKB-KW"/>
</dbReference>
<dbReference type="Gene3D" id="3.30.160.20">
    <property type="match status" value="1"/>
</dbReference>
<evidence type="ECO:0000313" key="12">
    <source>
        <dbReference type="EMBL" id="QCC85472.1"/>
    </source>
</evidence>
<proteinExistence type="inferred from homology"/>
<dbReference type="GO" id="GO:0005737">
    <property type="term" value="C:cytoplasm"/>
    <property type="evidence" value="ECO:0007669"/>
    <property type="project" value="UniProtKB-SubCell"/>
</dbReference>
<accession>A0A4P7UPL3</accession>
<dbReference type="NCBIfam" id="TIGR02191">
    <property type="entry name" value="RNaseIII"/>
    <property type="match status" value="1"/>
</dbReference>
<organism evidence="12 13">
    <name type="scientific">Desulfovibrio desulfuricans</name>
    <dbReference type="NCBI Taxonomy" id="876"/>
    <lineage>
        <taxon>Bacteria</taxon>
        <taxon>Pseudomonadati</taxon>
        <taxon>Thermodesulfobacteriota</taxon>
        <taxon>Desulfovibrionia</taxon>
        <taxon>Desulfovibrionales</taxon>
        <taxon>Desulfovibrionaceae</taxon>
        <taxon>Desulfovibrio</taxon>
    </lineage>
</organism>